<dbReference type="EMBL" id="UZAH01035838">
    <property type="protein sequence ID" value="VDP42823.1"/>
    <property type="molecule type" value="Genomic_DNA"/>
</dbReference>
<accession>A0A183GN28</accession>
<evidence type="ECO:0000313" key="3">
    <source>
        <dbReference type="WBParaSite" id="HPBE_0002409801-mRNA-1"/>
    </source>
</evidence>
<gene>
    <name evidence="1" type="ORF">HPBE_LOCUS24097</name>
</gene>
<protein>
    <submittedName>
        <fullName evidence="1 3">Uncharacterized protein</fullName>
    </submittedName>
</protein>
<organism evidence="2 3">
    <name type="scientific">Heligmosomoides polygyrus</name>
    <name type="common">Parasitic roundworm</name>
    <dbReference type="NCBI Taxonomy" id="6339"/>
    <lineage>
        <taxon>Eukaryota</taxon>
        <taxon>Metazoa</taxon>
        <taxon>Ecdysozoa</taxon>
        <taxon>Nematoda</taxon>
        <taxon>Chromadorea</taxon>
        <taxon>Rhabditida</taxon>
        <taxon>Rhabditina</taxon>
        <taxon>Rhabditomorpha</taxon>
        <taxon>Strongyloidea</taxon>
        <taxon>Heligmosomidae</taxon>
        <taxon>Heligmosomoides</taxon>
    </lineage>
</organism>
<sequence>MSAVLFKKLAGGVEQILDSLWRRIISPVEPVYHLKKKKKEDCSGGQECPTLSKNYASLTFVLKFFNVAVDS</sequence>
<proteinExistence type="predicted"/>
<keyword evidence="2" id="KW-1185">Reference proteome</keyword>
<dbReference type="WBParaSite" id="HPBE_0002409801-mRNA-1">
    <property type="protein sequence ID" value="HPBE_0002409801-mRNA-1"/>
    <property type="gene ID" value="HPBE_0002409801"/>
</dbReference>
<evidence type="ECO:0000313" key="1">
    <source>
        <dbReference type="EMBL" id="VDP42823.1"/>
    </source>
</evidence>
<reference evidence="3" key="2">
    <citation type="submission" date="2019-09" db="UniProtKB">
        <authorList>
            <consortium name="WormBaseParasite"/>
        </authorList>
    </citation>
    <scope>IDENTIFICATION</scope>
</reference>
<accession>A0A3P8H8T6</accession>
<evidence type="ECO:0000313" key="2">
    <source>
        <dbReference type="Proteomes" id="UP000050761"/>
    </source>
</evidence>
<dbReference type="Proteomes" id="UP000050761">
    <property type="component" value="Unassembled WGS sequence"/>
</dbReference>
<dbReference type="AlphaFoldDB" id="A0A183GN28"/>
<name>A0A183GN28_HELPZ</name>
<reference evidence="1 2" key="1">
    <citation type="submission" date="2018-11" db="EMBL/GenBank/DDBJ databases">
        <authorList>
            <consortium name="Pathogen Informatics"/>
        </authorList>
    </citation>
    <scope>NUCLEOTIDE SEQUENCE [LARGE SCALE GENOMIC DNA]</scope>
</reference>